<dbReference type="InterPro" id="IPR048366">
    <property type="entry name" value="TNP-like_GBD"/>
</dbReference>
<accession>A0A8K0G6F3</accession>
<keyword evidence="6" id="KW-1185">Reference proteome</keyword>
<evidence type="ECO:0008006" key="7">
    <source>
        <dbReference type="Google" id="ProtNLM"/>
    </source>
</evidence>
<evidence type="ECO:0000256" key="1">
    <source>
        <dbReference type="ARBA" id="ARBA00001968"/>
    </source>
</evidence>
<protein>
    <recommendedName>
        <fullName evidence="7">DDE Tnp4 domain-containing protein</fullName>
    </recommendedName>
</protein>
<reference evidence="5" key="1">
    <citation type="submission" date="2019-08" db="EMBL/GenBank/DDBJ databases">
        <title>The genome of the North American firefly Photinus pyralis.</title>
        <authorList>
            <consortium name="Photinus pyralis genome working group"/>
            <person name="Fallon T.R."/>
            <person name="Sander Lower S.E."/>
            <person name="Weng J.-K."/>
        </authorList>
    </citation>
    <scope>NUCLEOTIDE SEQUENCE</scope>
    <source>
        <strain evidence="5">TRF0915ILg1</strain>
        <tissue evidence="5">Whole body</tissue>
    </source>
</reference>
<dbReference type="EMBL" id="VTPC01081829">
    <property type="protein sequence ID" value="KAF2887774.1"/>
    <property type="molecule type" value="Genomic_DNA"/>
</dbReference>
<dbReference type="OrthoDB" id="6760869at2759"/>
<dbReference type="AlphaFoldDB" id="A0A8K0G6F3"/>
<dbReference type="InterPro" id="IPR027806">
    <property type="entry name" value="HARBI1_dom"/>
</dbReference>
<evidence type="ECO:0000256" key="2">
    <source>
        <dbReference type="ARBA" id="ARBA00022723"/>
    </source>
</evidence>
<comment type="cofactor">
    <cofactor evidence="1">
        <name>a divalent metal cation</name>
        <dbReference type="ChEBI" id="CHEBI:60240"/>
    </cofactor>
</comment>
<dbReference type="Pfam" id="PF13359">
    <property type="entry name" value="DDE_Tnp_4"/>
    <property type="match status" value="1"/>
</dbReference>
<sequence>MEVDSGPSCSVIQPNAESSIIDTSISSSTGFYHTCLVDSRNQDEGIKQLPENTKSSLSPKTPRCITFDGADVNIALCNELGTQYQFPDIKPSLQFNNMEVHTFWDACHMIKLVRNALGNRKILYDANGNPIDWKYIESIEKLQAGEGLRAGTKLTARHINFQNESVISSTNANVGPADPWCARPAATCVPDWLLAGVLDLLVPGVMMGALFVAPTCISPSFTGGNHQLDTAYNKHFCMTQSSESRCIKEVTEALNQEEVLDSIYVSTSMKDMNFQEPRLLTPLQEEPVPGSSQARCNRCHKSTRRIIKRCNGVLKMRFLCLTKHRVLHYQMASKIINVCILHNMCITENLPDPEPED</sequence>
<organism evidence="5 6">
    <name type="scientific">Ignelater luminosus</name>
    <name type="common">Cucubano</name>
    <name type="synonym">Pyrophorus luminosus</name>
    <dbReference type="NCBI Taxonomy" id="2038154"/>
    <lineage>
        <taxon>Eukaryota</taxon>
        <taxon>Metazoa</taxon>
        <taxon>Ecdysozoa</taxon>
        <taxon>Arthropoda</taxon>
        <taxon>Hexapoda</taxon>
        <taxon>Insecta</taxon>
        <taxon>Pterygota</taxon>
        <taxon>Neoptera</taxon>
        <taxon>Endopterygota</taxon>
        <taxon>Coleoptera</taxon>
        <taxon>Polyphaga</taxon>
        <taxon>Elateriformia</taxon>
        <taxon>Elateroidea</taxon>
        <taxon>Elateridae</taxon>
        <taxon>Agrypninae</taxon>
        <taxon>Pyrophorini</taxon>
        <taxon>Ignelater</taxon>
    </lineage>
</organism>
<keyword evidence="2" id="KW-0479">Metal-binding</keyword>
<comment type="caution">
    <text evidence="5">The sequence shown here is derived from an EMBL/GenBank/DDBJ whole genome shotgun (WGS) entry which is preliminary data.</text>
</comment>
<evidence type="ECO:0000313" key="6">
    <source>
        <dbReference type="Proteomes" id="UP000801492"/>
    </source>
</evidence>
<name>A0A8K0G6F3_IGNLU</name>
<proteinExistence type="predicted"/>
<dbReference type="GO" id="GO:0046872">
    <property type="term" value="F:metal ion binding"/>
    <property type="evidence" value="ECO:0007669"/>
    <property type="project" value="UniProtKB-KW"/>
</dbReference>
<feature type="domain" description="Transposable element P transposase-like GTP-binding insertion" evidence="4">
    <location>
        <begin position="107"/>
        <end position="166"/>
    </location>
</feature>
<evidence type="ECO:0000259" key="4">
    <source>
        <dbReference type="Pfam" id="PF21788"/>
    </source>
</evidence>
<evidence type="ECO:0000313" key="5">
    <source>
        <dbReference type="EMBL" id="KAF2887774.1"/>
    </source>
</evidence>
<dbReference type="Pfam" id="PF21788">
    <property type="entry name" value="TNP-like_GBD"/>
    <property type="match status" value="1"/>
</dbReference>
<feature type="domain" description="DDE Tnp4" evidence="3">
    <location>
        <begin position="269"/>
        <end position="343"/>
    </location>
</feature>
<gene>
    <name evidence="5" type="ORF">ILUMI_18398</name>
</gene>
<evidence type="ECO:0000259" key="3">
    <source>
        <dbReference type="Pfam" id="PF13359"/>
    </source>
</evidence>
<dbReference type="Proteomes" id="UP000801492">
    <property type="component" value="Unassembled WGS sequence"/>
</dbReference>